<dbReference type="InterPro" id="IPR016181">
    <property type="entry name" value="Acyl_CoA_acyltransferase"/>
</dbReference>
<accession>A0A0A6VNN1</accession>
<keyword evidence="3" id="KW-1185">Reference proteome</keyword>
<reference evidence="2 3" key="1">
    <citation type="journal article" date="2003" name="Int. J. Syst. Evol. Microbiol.">
        <title>Kocuria polaris sp. nov., an orange-pigmented psychrophilic bacterium isolated from an Antarctic cyanobacterial mat sample.</title>
        <authorList>
            <person name="Reddy G.S."/>
            <person name="Prakash J.S."/>
            <person name="Prabahar V."/>
            <person name="Matsumoto G.I."/>
            <person name="Stackebrandt E."/>
            <person name="Shivaji S."/>
        </authorList>
    </citation>
    <scope>NUCLEOTIDE SEQUENCE [LARGE SCALE GENOMIC DNA]</scope>
    <source>
        <strain evidence="2 3">CMS 76or</strain>
    </source>
</reference>
<comment type="caution">
    <text evidence="2">The sequence shown here is derived from an EMBL/GenBank/DDBJ whole genome shotgun (WGS) entry which is preliminary data.</text>
</comment>
<gene>
    <name evidence="2" type="ORF">GY22_16695</name>
</gene>
<organism evidence="2 3">
    <name type="scientific">Kocuria rosea subsp. polaris</name>
    <dbReference type="NCBI Taxonomy" id="136273"/>
    <lineage>
        <taxon>Bacteria</taxon>
        <taxon>Bacillati</taxon>
        <taxon>Actinomycetota</taxon>
        <taxon>Actinomycetes</taxon>
        <taxon>Micrococcales</taxon>
        <taxon>Micrococcaceae</taxon>
        <taxon>Kocuria</taxon>
    </lineage>
</organism>
<dbReference type="Proteomes" id="UP000030466">
    <property type="component" value="Unassembled WGS sequence"/>
</dbReference>
<protein>
    <recommendedName>
        <fullName evidence="1">N-acetyltransferase domain-containing protein</fullName>
    </recommendedName>
</protein>
<dbReference type="RefSeq" id="WP_017834441.1">
    <property type="nucleotide sequence ID" value="NZ_JSUH01000025.1"/>
</dbReference>
<dbReference type="GO" id="GO:0016747">
    <property type="term" value="F:acyltransferase activity, transferring groups other than amino-acyl groups"/>
    <property type="evidence" value="ECO:0007669"/>
    <property type="project" value="InterPro"/>
</dbReference>
<sequence>MRLRETVPADLDILLGWVPSEADMVLWSGRTFTWPLDRGQLESYLHNDQRRYWTGLDPESGHPVGHASLLVDADAAMMRLGCVLLDPAARGRGLGRELIREAVRTGFETTEVPAMKLGVYSHNVLARRVYEDLGFKETGQVRSTEVNGQPWHAMEMEWPRLA</sequence>
<name>A0A0A6VNN1_KOCRO</name>
<evidence type="ECO:0000313" key="3">
    <source>
        <dbReference type="Proteomes" id="UP000030466"/>
    </source>
</evidence>
<evidence type="ECO:0000313" key="2">
    <source>
        <dbReference type="EMBL" id="KHD96246.1"/>
    </source>
</evidence>
<dbReference type="PANTHER" id="PTHR43415">
    <property type="entry name" value="SPERMIDINE N(1)-ACETYLTRANSFERASE"/>
    <property type="match status" value="1"/>
</dbReference>
<dbReference type="CDD" id="cd04301">
    <property type="entry name" value="NAT_SF"/>
    <property type="match status" value="1"/>
</dbReference>
<proteinExistence type="predicted"/>
<dbReference type="SUPFAM" id="SSF55729">
    <property type="entry name" value="Acyl-CoA N-acyltransferases (Nat)"/>
    <property type="match status" value="1"/>
</dbReference>
<dbReference type="PANTHER" id="PTHR43415:SF5">
    <property type="entry name" value="ACETYLTRANSFERASE"/>
    <property type="match status" value="1"/>
</dbReference>
<dbReference type="EMBL" id="JSUH01000025">
    <property type="protein sequence ID" value="KHD96246.1"/>
    <property type="molecule type" value="Genomic_DNA"/>
</dbReference>
<evidence type="ECO:0000259" key="1">
    <source>
        <dbReference type="PROSITE" id="PS51186"/>
    </source>
</evidence>
<dbReference type="AlphaFoldDB" id="A0A0A6VNN1"/>
<dbReference type="OrthoDB" id="9814648at2"/>
<dbReference type="Pfam" id="PF00583">
    <property type="entry name" value="Acetyltransf_1"/>
    <property type="match status" value="1"/>
</dbReference>
<feature type="domain" description="N-acetyltransferase" evidence="1">
    <location>
        <begin position="1"/>
        <end position="161"/>
    </location>
</feature>
<dbReference type="PROSITE" id="PS51186">
    <property type="entry name" value="GNAT"/>
    <property type="match status" value="1"/>
</dbReference>
<dbReference type="Gene3D" id="3.40.630.30">
    <property type="match status" value="1"/>
</dbReference>
<dbReference type="InterPro" id="IPR000182">
    <property type="entry name" value="GNAT_dom"/>
</dbReference>